<feature type="region of interest" description="Disordered" evidence="6">
    <location>
        <begin position="152"/>
        <end position="195"/>
    </location>
</feature>
<keyword evidence="9" id="KW-1185">Reference proteome</keyword>
<feature type="domain" description="C3H1-type" evidence="7">
    <location>
        <begin position="119"/>
        <end position="146"/>
    </location>
</feature>
<feature type="compositionally biased region" description="Basic and acidic residues" evidence="6">
    <location>
        <begin position="1"/>
        <end position="10"/>
    </location>
</feature>
<accession>A0A2C6KQA9</accession>
<keyword evidence="4 5" id="KW-0862">Zinc</keyword>
<keyword evidence="1 5" id="KW-0479">Metal-binding</keyword>
<feature type="compositionally biased region" description="Basic and acidic residues" evidence="6">
    <location>
        <begin position="252"/>
        <end position="261"/>
    </location>
</feature>
<feature type="region of interest" description="Disordered" evidence="6">
    <location>
        <begin position="570"/>
        <end position="590"/>
    </location>
</feature>
<feature type="compositionally biased region" description="Polar residues" evidence="6">
    <location>
        <begin position="421"/>
        <end position="437"/>
    </location>
</feature>
<organism evidence="8 9">
    <name type="scientific">Cystoisospora suis</name>
    <dbReference type="NCBI Taxonomy" id="483139"/>
    <lineage>
        <taxon>Eukaryota</taxon>
        <taxon>Sar</taxon>
        <taxon>Alveolata</taxon>
        <taxon>Apicomplexa</taxon>
        <taxon>Conoidasida</taxon>
        <taxon>Coccidia</taxon>
        <taxon>Eucoccidiorida</taxon>
        <taxon>Eimeriorina</taxon>
        <taxon>Sarcocystidae</taxon>
        <taxon>Cystoisospora</taxon>
    </lineage>
</organism>
<dbReference type="OrthoDB" id="330043at2759"/>
<feature type="compositionally biased region" description="Polar residues" evidence="6">
    <location>
        <begin position="160"/>
        <end position="187"/>
    </location>
</feature>
<keyword evidence="2" id="KW-0677">Repeat</keyword>
<evidence type="ECO:0000256" key="6">
    <source>
        <dbReference type="SAM" id="MobiDB-lite"/>
    </source>
</evidence>
<dbReference type="RefSeq" id="XP_067920503.1">
    <property type="nucleotide sequence ID" value="XM_068067519.1"/>
</dbReference>
<dbReference type="InterPro" id="IPR036855">
    <property type="entry name" value="Znf_CCCH_sf"/>
</dbReference>
<dbReference type="PROSITE" id="PS50103">
    <property type="entry name" value="ZF_C3H1"/>
    <property type="match status" value="2"/>
</dbReference>
<evidence type="ECO:0000259" key="7">
    <source>
        <dbReference type="PROSITE" id="PS50103"/>
    </source>
</evidence>
<evidence type="ECO:0000313" key="8">
    <source>
        <dbReference type="EMBL" id="PHJ18798.1"/>
    </source>
</evidence>
<dbReference type="SMART" id="SM00356">
    <property type="entry name" value="ZnF_C3H1"/>
    <property type="match status" value="3"/>
</dbReference>
<dbReference type="AlphaFoldDB" id="A0A2C6KQA9"/>
<feature type="region of interest" description="Disordered" evidence="6">
    <location>
        <begin position="322"/>
        <end position="376"/>
    </location>
</feature>
<dbReference type="InterPro" id="IPR045877">
    <property type="entry name" value="ZFP36-like"/>
</dbReference>
<feature type="compositionally biased region" description="Basic and acidic residues" evidence="6">
    <location>
        <begin position="341"/>
        <end position="354"/>
    </location>
</feature>
<protein>
    <submittedName>
        <fullName evidence="8">Zinc finger protein zfp1</fullName>
    </submittedName>
</protein>
<evidence type="ECO:0000256" key="1">
    <source>
        <dbReference type="ARBA" id="ARBA00022723"/>
    </source>
</evidence>
<feature type="region of interest" description="Disordered" evidence="6">
    <location>
        <begin position="1"/>
        <end position="29"/>
    </location>
</feature>
<evidence type="ECO:0000256" key="5">
    <source>
        <dbReference type="PROSITE-ProRule" id="PRU00723"/>
    </source>
</evidence>
<reference evidence="8 9" key="1">
    <citation type="journal article" date="2017" name="Int. J. Parasitol.">
        <title>The genome of the protozoan parasite Cystoisospora suis and a reverse vaccinology approach to identify vaccine candidates.</title>
        <authorList>
            <person name="Palmieri N."/>
            <person name="Shrestha A."/>
            <person name="Ruttkowski B."/>
            <person name="Beck T."/>
            <person name="Vogl C."/>
            <person name="Tomley F."/>
            <person name="Blake D.P."/>
            <person name="Joachim A."/>
        </authorList>
    </citation>
    <scope>NUCLEOTIDE SEQUENCE [LARGE SCALE GENOMIC DNA]</scope>
    <source>
        <strain evidence="8 9">Wien I</strain>
    </source>
</reference>
<dbReference type="GeneID" id="94430730"/>
<dbReference type="InterPro" id="IPR000571">
    <property type="entry name" value="Znf_CCCH"/>
</dbReference>
<sequence>METTGVEHKRSGGRKRGATLRASASARPSIAHVQQHQQNLAREIFWKTQLCPKIQATGVCSKRDQCSFAHSKDELRPPPDLRCTKWCRRFFQGQVCDDPKCLYAHSKEDLRCNSDQLLTFKTAMCKFHARGLCVSGESCRFAHSLSELRSAVPSDVVEGGTSSPSNCESQKKNASVNSSRGSISTDGDTPAGDLVNPVAELSKALAALDVTVSSSSPHTVGSKVAPVTRLQRAGVSSAKERGKKGGSRKVAVQHDPRKEATRQQSAGRGTQLVSKNVLCGNSADAAGGGVKVVLKEGQEGEVGGRAREAEIHSADLIRKTKDRGVERTDSDTLQLWKPKRPKEERTEKTNEGREPQAQQPVAGARNKRRGTSSSPSISKKVMLAYLVKRATKKHKSARKNRDLFSFRIVTAPRSEDEAHMTPTTGHDISLTSPRGSHTNNTLNPEAAPFVPAQFLQGRAASDGDSCGSDPLLARSAGSSATQSRGFSFVGSETRNTPNALSALIAAVAVSQAQQLERERIAAAAAARGPGLARILEQTLASVSPEGFRLFEMFLRELTAAAASAATSGAGSSILQQNGGHQHHASSTSGVTTTQPFAIAVEAARTAGAACRLVQQQSQGGYMAAEPRRSGFLSTSGRGNTLLQSPPVHACQNDVSTNNSALSSLISALAAVSLTNNQPVAAQQQAAISEELSGFSHRCGRAAPATTGGSLLHQDVNASYRDCLLIASLLSPSLSSNRAMASEFPGKSVTPLLEALGEGSENDGRIDPIPGFQARVGDVSDARENSPLSVLQLKQLQQLLLQRQQGLPSFSSGVAREGQNVNEAFYSPMLCGSDGPVISGTEEALAGFMPTRLPAGQSVTTNTPTSGGGGVGSLWRPAPDVAAQSSPFAWTDDVKAEQGRGILELLAVMTAMSKRTDIRDNSRCGDGTCEFPGARNESPVTGDGADRALSHVDGADGMSVSKVVGAQSASPLDTVSSVMAVTTTEGPAMDISHLDDTSCD</sequence>
<feature type="region of interest" description="Disordered" evidence="6">
    <location>
        <begin position="415"/>
        <end position="437"/>
    </location>
</feature>
<dbReference type="EMBL" id="MIGC01003884">
    <property type="protein sequence ID" value="PHJ18798.1"/>
    <property type="molecule type" value="Genomic_DNA"/>
</dbReference>
<feature type="zinc finger region" description="C3H1-type" evidence="5">
    <location>
        <begin position="45"/>
        <end position="73"/>
    </location>
</feature>
<dbReference type="SUPFAM" id="SSF90229">
    <property type="entry name" value="CCCH zinc finger"/>
    <property type="match status" value="2"/>
</dbReference>
<feature type="zinc finger region" description="C3H1-type" evidence="5">
    <location>
        <begin position="119"/>
        <end position="146"/>
    </location>
</feature>
<name>A0A2C6KQA9_9APIC</name>
<dbReference type="GO" id="GO:0008270">
    <property type="term" value="F:zinc ion binding"/>
    <property type="evidence" value="ECO:0007669"/>
    <property type="project" value="UniProtKB-KW"/>
</dbReference>
<keyword evidence="3 5" id="KW-0863">Zinc-finger</keyword>
<dbReference type="Proteomes" id="UP000221165">
    <property type="component" value="Unassembled WGS sequence"/>
</dbReference>
<feature type="domain" description="C3H1-type" evidence="7">
    <location>
        <begin position="45"/>
        <end position="73"/>
    </location>
</feature>
<dbReference type="PANTHER" id="PTHR12547">
    <property type="entry name" value="CCCH ZINC FINGER/TIS11-RELATED"/>
    <property type="match status" value="1"/>
</dbReference>
<gene>
    <name evidence="8" type="ORF">CSUI_007373</name>
</gene>
<feature type="region of interest" description="Disordered" evidence="6">
    <location>
        <begin position="232"/>
        <end position="269"/>
    </location>
</feature>
<dbReference type="VEuPathDB" id="ToxoDB:CSUI_007373"/>
<dbReference type="GO" id="GO:0003729">
    <property type="term" value="F:mRNA binding"/>
    <property type="evidence" value="ECO:0007669"/>
    <property type="project" value="InterPro"/>
</dbReference>
<evidence type="ECO:0000313" key="9">
    <source>
        <dbReference type="Proteomes" id="UP000221165"/>
    </source>
</evidence>
<comment type="caution">
    <text evidence="8">The sequence shown here is derived from an EMBL/GenBank/DDBJ whole genome shotgun (WGS) entry which is preliminary data.</text>
</comment>
<feature type="compositionally biased region" description="Polar residues" evidence="6">
    <location>
        <begin position="573"/>
        <end position="590"/>
    </location>
</feature>
<dbReference type="Gene3D" id="4.10.1000.10">
    <property type="entry name" value="Zinc finger, CCCH-type"/>
    <property type="match status" value="2"/>
</dbReference>
<proteinExistence type="predicted"/>
<dbReference type="PANTHER" id="PTHR12547:SF156">
    <property type="entry name" value="ZINC FINGER CCCH DOMAIN-CONTAINING PROTEIN 12"/>
    <property type="match status" value="1"/>
</dbReference>
<evidence type="ECO:0000256" key="3">
    <source>
        <dbReference type="ARBA" id="ARBA00022771"/>
    </source>
</evidence>
<evidence type="ECO:0000256" key="4">
    <source>
        <dbReference type="ARBA" id="ARBA00022833"/>
    </source>
</evidence>
<evidence type="ECO:0000256" key="2">
    <source>
        <dbReference type="ARBA" id="ARBA00022737"/>
    </source>
</evidence>